<dbReference type="PANTHER" id="PTHR21324:SF2">
    <property type="entry name" value="EG:22E5.9 PROTEIN"/>
    <property type="match status" value="1"/>
</dbReference>
<sequence length="269" mass="30368">MSGEHQHWIYVWIPILGGFMWFSTLLSMLITWLATGRPHYVSMDGSIAYISDIGADILKPLFIVGCSITAVCFFLSLCVERGLRHVGRLVPHMRTRERDFGYLSIFGSFIGGCGIILLSIFDTKRYTSLHRVFLLVFMLGVAISAVFTVIEFRWLSRDFQHVRTLKIAYLAKAIIATLLILLAFAFGVALYQSTNVGGLFSPTTHVSLVGRLYSLAVLEWTISFGFTLYLLTFFFDLRQSKGMQRGQLSAEKFTTRNNDRLTTTQVDSA</sequence>
<dbReference type="InterPro" id="IPR019402">
    <property type="entry name" value="CWH43_N"/>
</dbReference>
<dbReference type="Proteomes" id="UP001175211">
    <property type="component" value="Unassembled WGS sequence"/>
</dbReference>
<feature type="transmembrane region" description="Helical" evidence="5">
    <location>
        <begin position="167"/>
        <end position="192"/>
    </location>
</feature>
<proteinExistence type="predicted"/>
<dbReference type="RefSeq" id="XP_060339672.1">
    <property type="nucleotide sequence ID" value="XM_060483248.1"/>
</dbReference>
<feature type="domain" description="CWH43-like N-terminal" evidence="6">
    <location>
        <begin position="10"/>
        <end position="239"/>
    </location>
</feature>
<evidence type="ECO:0000256" key="1">
    <source>
        <dbReference type="ARBA" id="ARBA00004127"/>
    </source>
</evidence>
<dbReference type="GO" id="GO:0005886">
    <property type="term" value="C:plasma membrane"/>
    <property type="evidence" value="ECO:0007669"/>
    <property type="project" value="TreeGrafter"/>
</dbReference>
<feature type="transmembrane region" description="Helical" evidence="5">
    <location>
        <begin position="100"/>
        <end position="121"/>
    </location>
</feature>
<evidence type="ECO:0000313" key="7">
    <source>
        <dbReference type="EMBL" id="KAK0469879.1"/>
    </source>
</evidence>
<dbReference type="Pfam" id="PF10277">
    <property type="entry name" value="Frag1"/>
    <property type="match status" value="1"/>
</dbReference>
<evidence type="ECO:0000313" key="8">
    <source>
        <dbReference type="Proteomes" id="UP001175211"/>
    </source>
</evidence>
<evidence type="ECO:0000256" key="4">
    <source>
        <dbReference type="ARBA" id="ARBA00023136"/>
    </source>
</evidence>
<comment type="subcellular location">
    <subcellularLocation>
        <location evidence="1">Endomembrane system</location>
        <topology evidence="1">Multi-pass membrane protein</topology>
    </subcellularLocation>
</comment>
<keyword evidence="3 5" id="KW-1133">Transmembrane helix</keyword>
<feature type="transmembrane region" description="Helical" evidence="5">
    <location>
        <begin position="212"/>
        <end position="235"/>
    </location>
</feature>
<evidence type="ECO:0000256" key="5">
    <source>
        <dbReference type="SAM" id="Phobius"/>
    </source>
</evidence>
<feature type="transmembrane region" description="Helical" evidence="5">
    <location>
        <begin position="133"/>
        <end position="155"/>
    </location>
</feature>
<gene>
    <name evidence="7" type="ORF">EV420DRAFT_73346</name>
</gene>
<dbReference type="PANTHER" id="PTHR21324">
    <property type="entry name" value="FASTING-INDUCIBLE INTEGRAL MEMBRANE PROTEIN TM6P1-RELATED"/>
    <property type="match status" value="1"/>
</dbReference>
<keyword evidence="2 5" id="KW-0812">Transmembrane</keyword>
<comment type="caution">
    <text evidence="7">The sequence shown here is derived from an EMBL/GenBank/DDBJ whole genome shotgun (WGS) entry which is preliminary data.</text>
</comment>
<name>A0AA39NQQ7_ARMTA</name>
<feature type="transmembrane region" description="Helical" evidence="5">
    <location>
        <begin position="61"/>
        <end position="79"/>
    </location>
</feature>
<reference evidence="7" key="1">
    <citation type="submission" date="2023-06" db="EMBL/GenBank/DDBJ databases">
        <authorList>
            <consortium name="Lawrence Berkeley National Laboratory"/>
            <person name="Ahrendt S."/>
            <person name="Sahu N."/>
            <person name="Indic B."/>
            <person name="Wong-Bajracharya J."/>
            <person name="Merenyi Z."/>
            <person name="Ke H.-M."/>
            <person name="Monk M."/>
            <person name="Kocsube S."/>
            <person name="Drula E."/>
            <person name="Lipzen A."/>
            <person name="Balint B."/>
            <person name="Henrissat B."/>
            <person name="Andreopoulos B."/>
            <person name="Martin F.M."/>
            <person name="Harder C.B."/>
            <person name="Rigling D."/>
            <person name="Ford K.L."/>
            <person name="Foster G.D."/>
            <person name="Pangilinan J."/>
            <person name="Papanicolaou A."/>
            <person name="Barry K."/>
            <person name="LaButti K."/>
            <person name="Viragh M."/>
            <person name="Koriabine M."/>
            <person name="Yan M."/>
            <person name="Riley R."/>
            <person name="Champramary S."/>
            <person name="Plett K.L."/>
            <person name="Tsai I.J."/>
            <person name="Slot J."/>
            <person name="Sipos G."/>
            <person name="Plett J."/>
            <person name="Nagy L.G."/>
            <person name="Grigoriev I.V."/>
        </authorList>
    </citation>
    <scope>NUCLEOTIDE SEQUENCE</scope>
    <source>
        <strain evidence="7">CCBAS 213</strain>
    </source>
</reference>
<evidence type="ECO:0000259" key="6">
    <source>
        <dbReference type="Pfam" id="PF10277"/>
    </source>
</evidence>
<evidence type="ECO:0000256" key="2">
    <source>
        <dbReference type="ARBA" id="ARBA00022692"/>
    </source>
</evidence>
<keyword evidence="8" id="KW-1185">Reference proteome</keyword>
<dbReference type="InterPro" id="IPR050911">
    <property type="entry name" value="DRAM/TMEM150_Autophagy_Mod"/>
</dbReference>
<protein>
    <submittedName>
        <fullName evidence="7">Frag1/DRAM/Sfk1</fullName>
    </submittedName>
</protein>
<keyword evidence="4 5" id="KW-0472">Membrane</keyword>
<dbReference type="GO" id="GO:0012505">
    <property type="term" value="C:endomembrane system"/>
    <property type="evidence" value="ECO:0007669"/>
    <property type="project" value="UniProtKB-SubCell"/>
</dbReference>
<feature type="transmembrane region" description="Helical" evidence="5">
    <location>
        <begin position="9"/>
        <end position="34"/>
    </location>
</feature>
<evidence type="ECO:0000256" key="3">
    <source>
        <dbReference type="ARBA" id="ARBA00022989"/>
    </source>
</evidence>
<dbReference type="EMBL" id="JAUEPS010000001">
    <property type="protein sequence ID" value="KAK0469879.1"/>
    <property type="molecule type" value="Genomic_DNA"/>
</dbReference>
<dbReference type="AlphaFoldDB" id="A0AA39NQQ7"/>
<accession>A0AA39NQQ7</accession>
<organism evidence="7 8">
    <name type="scientific">Armillaria tabescens</name>
    <name type="common">Ringless honey mushroom</name>
    <name type="synonym">Agaricus tabescens</name>
    <dbReference type="NCBI Taxonomy" id="1929756"/>
    <lineage>
        <taxon>Eukaryota</taxon>
        <taxon>Fungi</taxon>
        <taxon>Dikarya</taxon>
        <taxon>Basidiomycota</taxon>
        <taxon>Agaricomycotina</taxon>
        <taxon>Agaricomycetes</taxon>
        <taxon>Agaricomycetidae</taxon>
        <taxon>Agaricales</taxon>
        <taxon>Marasmiineae</taxon>
        <taxon>Physalacriaceae</taxon>
        <taxon>Desarmillaria</taxon>
    </lineage>
</organism>
<dbReference type="GeneID" id="85366796"/>